<dbReference type="Proteomes" id="UP000729913">
    <property type="component" value="Unassembled WGS sequence"/>
</dbReference>
<comment type="caution">
    <text evidence="1">The sequence shown here is derived from an EMBL/GenBank/DDBJ whole genome shotgun (WGS) entry which is preliminary data.</text>
</comment>
<gene>
    <name evidence="1" type="ORF">G9C98_003783</name>
</gene>
<name>A0A8J5QRB1_9HYME</name>
<evidence type="ECO:0000313" key="1">
    <source>
        <dbReference type="EMBL" id="KAG8036461.1"/>
    </source>
</evidence>
<reference evidence="1" key="1">
    <citation type="submission" date="2020-03" db="EMBL/GenBank/DDBJ databases">
        <authorList>
            <person name="Chebbi M.A."/>
            <person name="Drezen J.M."/>
        </authorList>
    </citation>
    <scope>NUCLEOTIDE SEQUENCE</scope>
    <source>
        <tissue evidence="1">Whole body</tissue>
    </source>
</reference>
<organism evidence="1 2">
    <name type="scientific">Cotesia typhae</name>
    <dbReference type="NCBI Taxonomy" id="2053667"/>
    <lineage>
        <taxon>Eukaryota</taxon>
        <taxon>Metazoa</taxon>
        <taxon>Ecdysozoa</taxon>
        <taxon>Arthropoda</taxon>
        <taxon>Hexapoda</taxon>
        <taxon>Insecta</taxon>
        <taxon>Pterygota</taxon>
        <taxon>Neoptera</taxon>
        <taxon>Endopterygota</taxon>
        <taxon>Hymenoptera</taxon>
        <taxon>Apocrita</taxon>
        <taxon>Ichneumonoidea</taxon>
        <taxon>Braconidae</taxon>
        <taxon>Microgastrinae</taxon>
        <taxon>Cotesia</taxon>
    </lineage>
</organism>
<dbReference type="EMBL" id="JAAOIC020000048">
    <property type="protein sequence ID" value="KAG8036461.1"/>
    <property type="molecule type" value="Genomic_DNA"/>
</dbReference>
<accession>A0A8J5QRB1</accession>
<reference evidence="1" key="2">
    <citation type="submission" date="2021-04" db="EMBL/GenBank/DDBJ databases">
        <title>Genome-wide patterns of bracovirus chromosomal integration into multiple host tissues during parasitism.</title>
        <authorList>
            <person name="Chebbi M.A.C."/>
        </authorList>
    </citation>
    <scope>NUCLEOTIDE SEQUENCE</scope>
    <source>
        <tissue evidence="1">Whole body</tissue>
    </source>
</reference>
<keyword evidence="2" id="KW-1185">Reference proteome</keyword>
<protein>
    <submittedName>
        <fullName evidence="1">Uncharacterized protein</fullName>
    </submittedName>
</protein>
<sequence length="65" mass="7681">MKIKRVTKKVRKFSKSLKILTTNAKKKILILLKFLMIISKKNTIFLDYQHLLFIVINSGKFTLEI</sequence>
<proteinExistence type="predicted"/>
<dbReference type="AlphaFoldDB" id="A0A8J5QRB1"/>
<evidence type="ECO:0000313" key="2">
    <source>
        <dbReference type="Proteomes" id="UP000729913"/>
    </source>
</evidence>